<dbReference type="RefSeq" id="WP_129129226.1">
    <property type="nucleotide sequence ID" value="NZ_SDHW01000001.1"/>
</dbReference>
<accession>A0A4Q1CM53</accession>
<evidence type="ECO:0008006" key="3">
    <source>
        <dbReference type="Google" id="ProtNLM"/>
    </source>
</evidence>
<dbReference type="InterPro" id="IPR011989">
    <property type="entry name" value="ARM-like"/>
</dbReference>
<reference evidence="1 2" key="1">
    <citation type="submission" date="2019-01" db="EMBL/GenBank/DDBJ databases">
        <title>Lacibacter sp. strain TTM-7.</title>
        <authorList>
            <person name="Chen W.-M."/>
        </authorList>
    </citation>
    <scope>NUCLEOTIDE SEQUENCE [LARGE SCALE GENOMIC DNA]</scope>
    <source>
        <strain evidence="1 2">TTM-7</strain>
    </source>
</reference>
<name>A0A4Q1CM53_9BACT</name>
<dbReference type="SUPFAM" id="SSF48371">
    <property type="entry name" value="ARM repeat"/>
    <property type="match status" value="1"/>
</dbReference>
<comment type="caution">
    <text evidence="1">The sequence shown here is derived from an EMBL/GenBank/DDBJ whole genome shotgun (WGS) entry which is preliminary data.</text>
</comment>
<evidence type="ECO:0000313" key="2">
    <source>
        <dbReference type="Proteomes" id="UP000290204"/>
    </source>
</evidence>
<dbReference type="Gene3D" id="1.25.10.10">
    <property type="entry name" value="Leucine-rich Repeat Variant"/>
    <property type="match status" value="1"/>
</dbReference>
<proteinExistence type="predicted"/>
<dbReference type="OrthoDB" id="667893at2"/>
<keyword evidence="2" id="KW-1185">Reference proteome</keyword>
<dbReference type="EMBL" id="SDHW01000001">
    <property type="protein sequence ID" value="RXK61854.1"/>
    <property type="molecule type" value="Genomic_DNA"/>
</dbReference>
<dbReference type="AlphaFoldDB" id="A0A4Q1CM53"/>
<protein>
    <recommendedName>
        <fullName evidence="3">HEAT repeat domain-containing protein</fullName>
    </recommendedName>
</protein>
<dbReference type="Proteomes" id="UP000290204">
    <property type="component" value="Unassembled WGS sequence"/>
</dbReference>
<dbReference type="InterPro" id="IPR016024">
    <property type="entry name" value="ARM-type_fold"/>
</dbReference>
<evidence type="ECO:0000313" key="1">
    <source>
        <dbReference type="EMBL" id="RXK61854.1"/>
    </source>
</evidence>
<gene>
    <name evidence="1" type="ORF">ESA94_02225</name>
</gene>
<organism evidence="1 2">
    <name type="scientific">Lacibacter luteus</name>
    <dbReference type="NCBI Taxonomy" id="2508719"/>
    <lineage>
        <taxon>Bacteria</taxon>
        <taxon>Pseudomonadati</taxon>
        <taxon>Bacteroidota</taxon>
        <taxon>Chitinophagia</taxon>
        <taxon>Chitinophagales</taxon>
        <taxon>Chitinophagaceae</taxon>
        <taxon>Lacibacter</taxon>
    </lineage>
</organism>
<sequence length="171" mass="19676">MHLNLREEILAEHSKAQAAKIVQWIGTSQKRMDELVHLFTTDEYRVVQRAAWPIGIIGQSQPQLLKKHLPVFVSLLRKPGVHNAVRRNITRALQHISIPEELKGDVMDCCFEFISNPKEATAVKAFSLTVLQNLSQEFPEILPEIVTIIETRWEHESAAFKSRARKMMKEK</sequence>